<dbReference type="Proteomes" id="UP000654918">
    <property type="component" value="Unassembled WGS sequence"/>
</dbReference>
<feature type="coiled-coil region" evidence="1">
    <location>
        <begin position="28"/>
        <end position="76"/>
    </location>
</feature>
<dbReference type="InterPro" id="IPR057683">
    <property type="entry name" value="DUF7923"/>
</dbReference>
<dbReference type="PANTHER" id="PTHR37543:SF1">
    <property type="entry name" value="CCCH ZINC FINGER DNA BINDING PROTEIN (AFU_ORTHOLOGUE AFUA_5G12760)"/>
    <property type="match status" value="1"/>
</dbReference>
<dbReference type="PANTHER" id="PTHR37543">
    <property type="entry name" value="CCCH ZINC FINGER DNA BINDING PROTEIN (AFU_ORTHOLOGUE AFUA_5G12760)"/>
    <property type="match status" value="1"/>
</dbReference>
<dbReference type="InterPro" id="IPR057654">
    <property type="entry name" value="Znf-CCCH_tandem"/>
</dbReference>
<evidence type="ECO:0000256" key="1">
    <source>
        <dbReference type="SAM" id="Coils"/>
    </source>
</evidence>
<evidence type="ECO:0000259" key="2">
    <source>
        <dbReference type="Pfam" id="PF25540"/>
    </source>
</evidence>
<keyword evidence="1" id="KW-0175">Coiled coil</keyword>
<comment type="caution">
    <text evidence="4">The sequence shown here is derived from an EMBL/GenBank/DDBJ whole genome shotgun (WGS) entry which is preliminary data.</text>
</comment>
<sequence>MALVLGHESLEDRWNACKMQEEQKASLIEDLFKHIETLSHKLSEAEQSLDEKKVFIKSVKQDNVDMVKKIVDLKAERDKHCYALVVIDGDGMPFLDELVVGGVEGGQKAVGLLKQAVLENLRSSDPNLPHHLKVVIRVYTNLRGLAKAYVHTGLLGDRDDFDQFVRGFNMGDHLCDFVDAGNGKECADEKVKGCFQFGLDDVHCRHVLFGGSTDNGYARLLGSHTTVRANRERIVLVEGPPFAQELADLKEKFSVVSFDNVFRTQKLPNIKRRVSFRLTPPSTPSVGYAAAAAKAPVAPSTSSSHAGQQNSGTTIASAAAGVSRNKAGQRVDAPLGCNQREIVTIKNRKLCNNFHLLGWCSYLEDHGSCLHEHGTRVTGRNLLALRAVARLSPCYSGLDCNDPLCILGHRCPRENCAVNDCKFGTLHNIDTEIVH</sequence>
<reference evidence="4" key="1">
    <citation type="journal article" date="2020" name="Phytopathology">
        <title>Genome Sequence Resources of Colletotrichum truncatum, C. plurivorum, C. musicola, and C. sojae: Four Species Pathogenic to Soybean (Glycine max).</title>
        <authorList>
            <person name="Rogerio F."/>
            <person name="Boufleur T.R."/>
            <person name="Ciampi-Guillardi M."/>
            <person name="Sukno S.A."/>
            <person name="Thon M.R."/>
            <person name="Massola Junior N.S."/>
            <person name="Baroncelli R."/>
        </authorList>
    </citation>
    <scope>NUCLEOTIDE SEQUENCE</scope>
    <source>
        <strain evidence="4">LFN00145</strain>
    </source>
</reference>
<dbReference type="EMBL" id="WIGO01000312">
    <property type="protein sequence ID" value="KAF6817726.1"/>
    <property type="molecule type" value="Genomic_DNA"/>
</dbReference>
<evidence type="ECO:0000313" key="5">
    <source>
        <dbReference type="Proteomes" id="UP000654918"/>
    </source>
</evidence>
<gene>
    <name evidence="4" type="ORF">CPLU01_13501</name>
</gene>
<keyword evidence="5" id="KW-1185">Reference proteome</keyword>
<accession>A0A8H6N328</accession>
<feature type="domain" description="DUF7923" evidence="2">
    <location>
        <begin position="78"/>
        <end position="262"/>
    </location>
</feature>
<name>A0A8H6N328_9PEZI</name>
<proteinExistence type="predicted"/>
<organism evidence="4 5">
    <name type="scientific">Colletotrichum plurivorum</name>
    <dbReference type="NCBI Taxonomy" id="2175906"/>
    <lineage>
        <taxon>Eukaryota</taxon>
        <taxon>Fungi</taxon>
        <taxon>Dikarya</taxon>
        <taxon>Ascomycota</taxon>
        <taxon>Pezizomycotina</taxon>
        <taxon>Sordariomycetes</taxon>
        <taxon>Hypocreomycetidae</taxon>
        <taxon>Glomerellales</taxon>
        <taxon>Glomerellaceae</taxon>
        <taxon>Colletotrichum</taxon>
        <taxon>Colletotrichum orchidearum species complex</taxon>
    </lineage>
</organism>
<protein>
    <submittedName>
        <fullName evidence="4">CCCH zinc finger DNA binding protein</fullName>
    </submittedName>
</protein>
<dbReference type="Pfam" id="PF25543">
    <property type="entry name" value="zf-CCCH_tandem"/>
    <property type="match status" value="1"/>
</dbReference>
<feature type="domain" description="Tandem CCCH zinc finger" evidence="3">
    <location>
        <begin position="384"/>
        <end position="432"/>
    </location>
</feature>
<evidence type="ECO:0000259" key="3">
    <source>
        <dbReference type="Pfam" id="PF25543"/>
    </source>
</evidence>
<evidence type="ECO:0000313" key="4">
    <source>
        <dbReference type="EMBL" id="KAF6817726.1"/>
    </source>
</evidence>
<dbReference type="AlphaFoldDB" id="A0A8H6N328"/>
<dbReference type="Pfam" id="PF25540">
    <property type="entry name" value="DUF7923"/>
    <property type="match status" value="1"/>
</dbReference>